<feature type="transmembrane region" description="Helical" evidence="1">
    <location>
        <begin position="49"/>
        <end position="70"/>
    </location>
</feature>
<keyword evidence="1" id="KW-0812">Transmembrane</keyword>
<dbReference type="AlphaFoldDB" id="A0AAW9ILN4"/>
<keyword evidence="1" id="KW-1133">Transmembrane helix</keyword>
<keyword evidence="1" id="KW-0472">Membrane</keyword>
<proteinExistence type="predicted"/>
<dbReference type="EMBL" id="WNVM01000838">
    <property type="protein sequence ID" value="MDZ5010832.1"/>
    <property type="molecule type" value="Genomic_DNA"/>
</dbReference>
<comment type="caution">
    <text evidence="2">The sequence shown here is derived from an EMBL/GenBank/DDBJ whole genome shotgun (WGS) entry which is preliminary data.</text>
</comment>
<feature type="transmembrane region" description="Helical" evidence="1">
    <location>
        <begin position="12"/>
        <end position="29"/>
    </location>
</feature>
<reference evidence="2" key="1">
    <citation type="submission" date="2019-11" db="EMBL/GenBank/DDBJ databases">
        <title>Characterization of Clostridium perfringens isolates from swine manure treated agricultural soils.</title>
        <authorList>
            <person name="Wushke S.T."/>
        </authorList>
    </citation>
    <scope>NUCLEOTIDE SEQUENCE</scope>
    <source>
        <strain evidence="2">V2</strain>
    </source>
</reference>
<evidence type="ECO:0000256" key="1">
    <source>
        <dbReference type="SAM" id="Phobius"/>
    </source>
</evidence>
<gene>
    <name evidence="2" type="ORF">GNF77_18420</name>
</gene>
<feature type="non-terminal residue" evidence="2">
    <location>
        <position position="1"/>
    </location>
</feature>
<sequence>AAAVVYKCKSYYFNVTIALVLTLAIDFIYGTYSLYKNISIGYTINNTVYIWLILIPITSLIVSLVSKNILLLQNEVKKLEILNEELVMIDPLTGDRNIKAFDNEMPIYISMSKRYGIPITIMIVKFK</sequence>
<accession>A0AAW9ILN4</accession>
<dbReference type="Proteomes" id="UP001292368">
    <property type="component" value="Unassembled WGS sequence"/>
</dbReference>
<name>A0AAW9ILN4_CLOPF</name>
<evidence type="ECO:0000313" key="2">
    <source>
        <dbReference type="EMBL" id="MDZ5010832.1"/>
    </source>
</evidence>
<protein>
    <submittedName>
        <fullName evidence="2">GGDEF domain-containing protein</fullName>
    </submittedName>
</protein>
<feature type="non-terminal residue" evidence="2">
    <location>
        <position position="127"/>
    </location>
</feature>
<evidence type="ECO:0000313" key="3">
    <source>
        <dbReference type="Proteomes" id="UP001292368"/>
    </source>
</evidence>
<organism evidence="2 3">
    <name type="scientific">Clostridium perfringens</name>
    <dbReference type="NCBI Taxonomy" id="1502"/>
    <lineage>
        <taxon>Bacteria</taxon>
        <taxon>Bacillati</taxon>
        <taxon>Bacillota</taxon>
        <taxon>Clostridia</taxon>
        <taxon>Eubacteriales</taxon>
        <taxon>Clostridiaceae</taxon>
        <taxon>Clostridium</taxon>
    </lineage>
</organism>